<dbReference type="RefSeq" id="WP_243303958.1">
    <property type="nucleotide sequence ID" value="NZ_JALGBI010000001.1"/>
</dbReference>
<evidence type="ECO:0000256" key="1">
    <source>
        <dbReference type="SAM" id="MobiDB-lite"/>
    </source>
</evidence>
<organism evidence="4 5">
    <name type="scientific">Variovorax terrae</name>
    <dbReference type="NCBI Taxonomy" id="2923278"/>
    <lineage>
        <taxon>Bacteria</taxon>
        <taxon>Pseudomonadati</taxon>
        <taxon>Pseudomonadota</taxon>
        <taxon>Betaproteobacteria</taxon>
        <taxon>Burkholderiales</taxon>
        <taxon>Comamonadaceae</taxon>
        <taxon>Variovorax</taxon>
    </lineage>
</organism>
<dbReference type="NCBIfam" id="TIGR00254">
    <property type="entry name" value="GGDEF"/>
    <property type="match status" value="1"/>
</dbReference>
<feature type="transmembrane region" description="Helical" evidence="2">
    <location>
        <begin position="363"/>
        <end position="386"/>
    </location>
</feature>
<keyword evidence="4" id="KW-0548">Nucleotidyltransferase</keyword>
<dbReference type="Gene3D" id="3.30.70.270">
    <property type="match status" value="1"/>
</dbReference>
<feature type="compositionally biased region" description="Acidic residues" evidence="1">
    <location>
        <begin position="604"/>
        <end position="617"/>
    </location>
</feature>
<reference evidence="4" key="1">
    <citation type="submission" date="2022-03" db="EMBL/GenBank/DDBJ databases">
        <authorList>
            <person name="Woo C.Y."/>
        </authorList>
    </citation>
    <scope>NUCLEOTIDE SEQUENCE</scope>
    <source>
        <strain evidence="4">CYS-02</strain>
    </source>
</reference>
<dbReference type="GO" id="GO:0052621">
    <property type="term" value="F:diguanylate cyclase activity"/>
    <property type="evidence" value="ECO:0007669"/>
    <property type="project" value="UniProtKB-EC"/>
</dbReference>
<protein>
    <submittedName>
        <fullName evidence="4">Diguanylate cyclase</fullName>
        <ecNumber evidence="4">2.7.7.65</ecNumber>
    </submittedName>
</protein>
<dbReference type="PANTHER" id="PTHR44757">
    <property type="entry name" value="DIGUANYLATE CYCLASE DGCP"/>
    <property type="match status" value="1"/>
</dbReference>
<keyword evidence="2" id="KW-0812">Transmembrane</keyword>
<dbReference type="InterPro" id="IPR000160">
    <property type="entry name" value="GGDEF_dom"/>
</dbReference>
<dbReference type="EC" id="2.7.7.65" evidence="4"/>
<evidence type="ECO:0000313" key="5">
    <source>
        <dbReference type="Proteomes" id="UP001139447"/>
    </source>
</evidence>
<feature type="transmembrane region" description="Helical" evidence="2">
    <location>
        <begin position="334"/>
        <end position="356"/>
    </location>
</feature>
<evidence type="ECO:0000259" key="3">
    <source>
        <dbReference type="SMART" id="SM00267"/>
    </source>
</evidence>
<keyword evidence="4" id="KW-0808">Transferase</keyword>
<dbReference type="InterPro" id="IPR043128">
    <property type="entry name" value="Rev_trsase/Diguanyl_cyclase"/>
</dbReference>
<keyword evidence="2" id="KW-0472">Membrane</keyword>
<evidence type="ECO:0000313" key="4">
    <source>
        <dbReference type="EMBL" id="MCJ0762053.1"/>
    </source>
</evidence>
<evidence type="ECO:0000256" key="2">
    <source>
        <dbReference type="SAM" id="Phobius"/>
    </source>
</evidence>
<dbReference type="Pfam" id="PF00990">
    <property type="entry name" value="GGDEF"/>
    <property type="match status" value="1"/>
</dbReference>
<keyword evidence="5" id="KW-1185">Reference proteome</keyword>
<feature type="transmembrane region" description="Helical" evidence="2">
    <location>
        <begin position="244"/>
        <end position="268"/>
    </location>
</feature>
<comment type="caution">
    <text evidence="4">The sequence shown here is derived from an EMBL/GenBank/DDBJ whole genome shotgun (WGS) entry which is preliminary data.</text>
</comment>
<dbReference type="Pfam" id="PF07696">
    <property type="entry name" value="7TMR-DISMED2"/>
    <property type="match status" value="1"/>
</dbReference>
<dbReference type="InterPro" id="IPR029787">
    <property type="entry name" value="Nucleotide_cyclase"/>
</dbReference>
<dbReference type="EMBL" id="JALGBI010000001">
    <property type="protein sequence ID" value="MCJ0762053.1"/>
    <property type="molecule type" value="Genomic_DNA"/>
</dbReference>
<feature type="transmembrane region" description="Helical" evidence="2">
    <location>
        <begin position="310"/>
        <end position="328"/>
    </location>
</feature>
<dbReference type="Pfam" id="PF07695">
    <property type="entry name" value="7TMR-DISM_7TM"/>
    <property type="match status" value="1"/>
</dbReference>
<feature type="transmembrane region" description="Helical" evidence="2">
    <location>
        <begin position="392"/>
        <end position="413"/>
    </location>
</feature>
<dbReference type="Gene3D" id="2.60.40.2380">
    <property type="match status" value="1"/>
</dbReference>
<name>A0A9X1VWY2_9BURK</name>
<dbReference type="InterPro" id="IPR011623">
    <property type="entry name" value="7TMR_DISM_rcpt_extracell_dom1"/>
</dbReference>
<keyword evidence="2" id="KW-1133">Transmembrane helix</keyword>
<feature type="transmembrane region" description="Helical" evidence="2">
    <location>
        <begin position="213"/>
        <end position="232"/>
    </location>
</feature>
<dbReference type="SUPFAM" id="SSF55073">
    <property type="entry name" value="Nucleotide cyclase"/>
    <property type="match status" value="1"/>
</dbReference>
<dbReference type="Proteomes" id="UP001139447">
    <property type="component" value="Unassembled WGS sequence"/>
</dbReference>
<feature type="domain" description="GGDEF" evidence="3">
    <location>
        <begin position="420"/>
        <end position="592"/>
    </location>
</feature>
<dbReference type="AlphaFoldDB" id="A0A9X1VWY2"/>
<accession>A0A9X1VWY2</accession>
<dbReference type="SMART" id="SM00267">
    <property type="entry name" value="GGDEF"/>
    <property type="match status" value="1"/>
</dbReference>
<feature type="transmembrane region" description="Helical" evidence="2">
    <location>
        <begin position="280"/>
        <end position="298"/>
    </location>
</feature>
<feature type="region of interest" description="Disordered" evidence="1">
    <location>
        <begin position="592"/>
        <end position="624"/>
    </location>
</feature>
<proteinExistence type="predicted"/>
<dbReference type="InterPro" id="IPR011622">
    <property type="entry name" value="7TMR_DISM_rcpt_extracell_dom2"/>
</dbReference>
<dbReference type="PANTHER" id="PTHR44757:SF2">
    <property type="entry name" value="BIOFILM ARCHITECTURE MAINTENANCE PROTEIN MBAA"/>
    <property type="match status" value="1"/>
</dbReference>
<gene>
    <name evidence="4" type="ORF">MMF98_02405</name>
</gene>
<dbReference type="InterPro" id="IPR052155">
    <property type="entry name" value="Biofilm_reg_signaling"/>
</dbReference>
<sequence>MRCPKGPAARALAGLWQRGWPVWLLLLALAIAGPAQARSGKAAVAEPPALAAIVLDDRLSTLDVATRGEAWVDPAGTASFEQVLAAGAEPFAPVQAGRVDALGAQGALWLHWRVTLAPTAAAGPWMLEFPLPYLDSVALYQQNASGAWQAQLAGDTVEMAAWPEAGRYPSFRLNLAPGQTRDLYARVNHLTPLSLPARLSTEASHDTRQQLEYLGLGIVFGALLLLIVACTVQSWAYRDPTYAWYALYAAITMLAVAAYTGVAGHLLWGTAGRWADTAQGFLALLAGACALLFMRKLSSISRRYPRLDRALQWLGVGGLVLALAYVTLERSTTVTLLGLYLTSVALINVAAALLIWRRGDVVGLWMATAYAPMALAVLLAMVRVFGWVPFSWLAQYAVVIAMALEVPLLLVALNIRSRERHSAEVRAQALSSQDALTGLLAAHLFQDRLRQVVHRHQRDRESAAIVLIDLVNYQRIKDFHGPAVAEQSLLRSVIKLRRLLRDVDTTSRVGEARFGLIMEGVSSRTVVTDRAARLIAAGLMPLKGLKPEVTLQFHIAAVLLCERSLEPAALNEALGELLSGMSGRTRRPIRFLEPEATRPLPLEQEQDSQTDALDDGDSTLPQTA</sequence>